<sequence length="107" mass="12486">MTEIDVDSLLPNARVKQSVLDGDITQLTRGASNRYAEEGDTFTIEEETFEVVSVERRTLGEFTDEDARREGSESLAAYKDRMERVHRGDFEWDDSDEVLTYRFERQR</sequence>
<evidence type="ECO:0000313" key="2">
    <source>
        <dbReference type="Proteomes" id="UP000199126"/>
    </source>
</evidence>
<evidence type="ECO:0008006" key="3">
    <source>
        <dbReference type="Google" id="ProtNLM"/>
    </source>
</evidence>
<dbReference type="CDD" id="cd06552">
    <property type="entry name" value="ASCH_yqfb_like"/>
    <property type="match status" value="1"/>
</dbReference>
<proteinExistence type="predicted"/>
<dbReference type="SUPFAM" id="SSF88697">
    <property type="entry name" value="PUA domain-like"/>
    <property type="match status" value="1"/>
</dbReference>
<dbReference type="RefSeq" id="WP_089821395.1">
    <property type="nucleotide sequence ID" value="NZ_FODV01000002.1"/>
</dbReference>
<dbReference type="EMBL" id="FODV01000002">
    <property type="protein sequence ID" value="SEO39921.1"/>
    <property type="molecule type" value="Genomic_DNA"/>
</dbReference>
<keyword evidence="2" id="KW-1185">Reference proteome</keyword>
<dbReference type="InterPro" id="IPR015947">
    <property type="entry name" value="PUA-like_sf"/>
</dbReference>
<dbReference type="OrthoDB" id="359403at2157"/>
<dbReference type="Proteomes" id="UP000199126">
    <property type="component" value="Unassembled WGS sequence"/>
</dbReference>
<dbReference type="AlphaFoldDB" id="A0A1H8PDP7"/>
<name>A0A1H8PDP7_9EURY</name>
<protein>
    <recommendedName>
        <fullName evidence="3">ASCH domain-containing protein</fullName>
    </recommendedName>
</protein>
<gene>
    <name evidence="1" type="ORF">SAMN04487948_102238</name>
</gene>
<evidence type="ECO:0000313" key="1">
    <source>
        <dbReference type="EMBL" id="SEO39921.1"/>
    </source>
</evidence>
<reference evidence="2" key="1">
    <citation type="submission" date="2016-10" db="EMBL/GenBank/DDBJ databases">
        <authorList>
            <person name="Varghese N."/>
            <person name="Submissions S."/>
        </authorList>
    </citation>
    <scope>NUCLEOTIDE SEQUENCE [LARGE SCALE GENOMIC DNA]</scope>
    <source>
        <strain evidence="2">CGMCC 1.10121</strain>
    </source>
</reference>
<accession>A0A1H8PDP7</accession>
<organism evidence="1 2">
    <name type="scientific">Halogranum amylolyticum</name>
    <dbReference type="NCBI Taxonomy" id="660520"/>
    <lineage>
        <taxon>Archaea</taxon>
        <taxon>Methanobacteriati</taxon>
        <taxon>Methanobacteriota</taxon>
        <taxon>Stenosarchaea group</taxon>
        <taxon>Halobacteria</taxon>
        <taxon>Halobacteriales</taxon>
        <taxon>Haloferacaceae</taxon>
    </lineage>
</organism>